<protein>
    <submittedName>
        <fullName evidence="9">4Fe-4S binding protein</fullName>
    </submittedName>
</protein>
<feature type="domain" description="4Fe-4S ferredoxin-type" evidence="8">
    <location>
        <begin position="106"/>
        <end position="135"/>
    </location>
</feature>
<reference evidence="9" key="1">
    <citation type="journal article" date="2021" name="PeerJ">
        <title>Extensive microbial diversity within the chicken gut microbiome revealed by metagenomics and culture.</title>
        <authorList>
            <person name="Gilroy R."/>
            <person name="Ravi A."/>
            <person name="Getino M."/>
            <person name="Pursley I."/>
            <person name="Horton D.L."/>
            <person name="Alikhan N.F."/>
            <person name="Baker D."/>
            <person name="Gharbi K."/>
            <person name="Hall N."/>
            <person name="Watson M."/>
            <person name="Adriaenssens E.M."/>
            <person name="Foster-Nyarko E."/>
            <person name="Jarju S."/>
            <person name="Secka A."/>
            <person name="Antonio M."/>
            <person name="Oren A."/>
            <person name="Chaudhuri R.R."/>
            <person name="La Ragione R."/>
            <person name="Hildebrand F."/>
            <person name="Pallen M.J."/>
        </authorList>
    </citation>
    <scope>NUCLEOTIDE SEQUENCE</scope>
    <source>
        <strain evidence="9">23274</strain>
    </source>
</reference>
<comment type="caution">
    <text evidence="9">The sequence shown here is derived from an EMBL/GenBank/DDBJ whole genome shotgun (WGS) entry which is preliminary data.</text>
</comment>
<dbReference type="GO" id="GO:0051539">
    <property type="term" value="F:4 iron, 4 sulfur cluster binding"/>
    <property type="evidence" value="ECO:0007669"/>
    <property type="project" value="UniProtKB-KW"/>
</dbReference>
<dbReference type="Pfam" id="PF09383">
    <property type="entry name" value="NIL"/>
    <property type="match status" value="1"/>
</dbReference>
<keyword evidence="7" id="KW-0411">Iron-sulfur</keyword>
<evidence type="ECO:0000256" key="3">
    <source>
        <dbReference type="ARBA" id="ARBA00022723"/>
    </source>
</evidence>
<name>A0A9D2ABV9_9BACT</name>
<evidence type="ECO:0000256" key="4">
    <source>
        <dbReference type="ARBA" id="ARBA00022737"/>
    </source>
</evidence>
<evidence type="ECO:0000256" key="6">
    <source>
        <dbReference type="ARBA" id="ARBA00023004"/>
    </source>
</evidence>
<dbReference type="PROSITE" id="PS00198">
    <property type="entry name" value="4FE4S_FER_1"/>
    <property type="match status" value="1"/>
</dbReference>
<evidence type="ECO:0000313" key="9">
    <source>
        <dbReference type="EMBL" id="HIX03220.1"/>
    </source>
</evidence>
<keyword evidence="3" id="KW-0479">Metal-binding</keyword>
<dbReference type="Gene3D" id="3.30.70.20">
    <property type="match status" value="1"/>
</dbReference>
<dbReference type="InterPro" id="IPR017896">
    <property type="entry name" value="4Fe4S_Fe-S-bd"/>
</dbReference>
<proteinExistence type="predicted"/>
<organism evidence="9 10">
    <name type="scientific">Candidatus Odoribacter faecigallinarum</name>
    <dbReference type="NCBI Taxonomy" id="2838706"/>
    <lineage>
        <taxon>Bacteria</taxon>
        <taxon>Pseudomonadati</taxon>
        <taxon>Bacteroidota</taxon>
        <taxon>Bacteroidia</taxon>
        <taxon>Bacteroidales</taxon>
        <taxon>Odoribacteraceae</taxon>
        <taxon>Odoribacter</taxon>
    </lineage>
</organism>
<evidence type="ECO:0000313" key="10">
    <source>
        <dbReference type="Proteomes" id="UP000824202"/>
    </source>
</evidence>
<evidence type="ECO:0000256" key="7">
    <source>
        <dbReference type="ARBA" id="ARBA00023014"/>
    </source>
</evidence>
<evidence type="ECO:0000259" key="8">
    <source>
        <dbReference type="PROSITE" id="PS51379"/>
    </source>
</evidence>
<keyword evidence="6" id="KW-0408">Iron</keyword>
<dbReference type="InterPro" id="IPR045865">
    <property type="entry name" value="ACT-like_dom_sf"/>
</dbReference>
<dbReference type="GO" id="GO:0046872">
    <property type="term" value="F:metal ion binding"/>
    <property type="evidence" value="ECO:0007669"/>
    <property type="project" value="UniProtKB-KW"/>
</dbReference>
<dbReference type="SMART" id="SM00930">
    <property type="entry name" value="NIL"/>
    <property type="match status" value="1"/>
</dbReference>
<dbReference type="Gene3D" id="3.30.70.260">
    <property type="match status" value="1"/>
</dbReference>
<gene>
    <name evidence="9" type="ORF">H9863_03770</name>
</gene>
<sequence length="136" mass="15183">MIKKVVLSFPVDATDRSLTYDLVKKFDIRINILKAEIQAGKSGNLLVELEADEERLNEGIDYLHENGVTVSPVSSKVSYDAEQCIDCGNCVSACFSHALTIGEPDWKLHFNPEKCIACKLCLKSCPLKLFRIEFAD</sequence>
<feature type="domain" description="4Fe-4S ferredoxin-type" evidence="8">
    <location>
        <begin position="75"/>
        <end position="104"/>
    </location>
</feature>
<evidence type="ECO:0000256" key="2">
    <source>
        <dbReference type="ARBA" id="ARBA00022485"/>
    </source>
</evidence>
<keyword evidence="4" id="KW-0677">Repeat</keyword>
<dbReference type="PROSITE" id="PS51379">
    <property type="entry name" value="4FE4S_FER_2"/>
    <property type="match status" value="2"/>
</dbReference>
<dbReference type="PANTHER" id="PTHR43687:SF6">
    <property type="entry name" value="L-ASPARTATE SEMIALDEHYDE SULFURTRANSFERASE IRON-SULFUR SUBUNIT"/>
    <property type="match status" value="1"/>
</dbReference>
<dbReference type="Pfam" id="PF14697">
    <property type="entry name" value="Fer4_21"/>
    <property type="match status" value="1"/>
</dbReference>
<dbReference type="AlphaFoldDB" id="A0A9D2ABV9"/>
<dbReference type="PANTHER" id="PTHR43687">
    <property type="entry name" value="ADENYLYLSULFATE REDUCTASE, BETA SUBUNIT"/>
    <property type="match status" value="1"/>
</dbReference>
<dbReference type="SUPFAM" id="SSF55021">
    <property type="entry name" value="ACT-like"/>
    <property type="match status" value="1"/>
</dbReference>
<evidence type="ECO:0000256" key="1">
    <source>
        <dbReference type="ARBA" id="ARBA00022448"/>
    </source>
</evidence>
<evidence type="ECO:0000256" key="5">
    <source>
        <dbReference type="ARBA" id="ARBA00022982"/>
    </source>
</evidence>
<keyword evidence="1" id="KW-0813">Transport</keyword>
<keyword evidence="5" id="KW-0249">Electron transport</keyword>
<dbReference type="SUPFAM" id="SSF54862">
    <property type="entry name" value="4Fe-4S ferredoxins"/>
    <property type="match status" value="1"/>
</dbReference>
<dbReference type="EMBL" id="DXFT01000075">
    <property type="protein sequence ID" value="HIX03220.1"/>
    <property type="molecule type" value="Genomic_DNA"/>
</dbReference>
<dbReference type="InterPro" id="IPR017900">
    <property type="entry name" value="4Fe4S_Fe_S_CS"/>
</dbReference>
<dbReference type="InterPro" id="IPR018449">
    <property type="entry name" value="NIL_domain"/>
</dbReference>
<dbReference type="Proteomes" id="UP000824202">
    <property type="component" value="Unassembled WGS sequence"/>
</dbReference>
<keyword evidence="2" id="KW-0004">4Fe-4S</keyword>
<reference evidence="9" key="2">
    <citation type="submission" date="2021-04" db="EMBL/GenBank/DDBJ databases">
        <authorList>
            <person name="Gilroy R."/>
        </authorList>
    </citation>
    <scope>NUCLEOTIDE SEQUENCE</scope>
    <source>
        <strain evidence="9">23274</strain>
    </source>
</reference>
<accession>A0A9D2ABV9</accession>
<dbReference type="InterPro" id="IPR050572">
    <property type="entry name" value="Fe-S_Ferredoxin"/>
</dbReference>